<dbReference type="GO" id="GO:0009294">
    <property type="term" value="P:DNA-mediated transformation"/>
    <property type="evidence" value="ECO:0007669"/>
    <property type="project" value="InterPro"/>
</dbReference>
<evidence type="ECO:0000313" key="4">
    <source>
        <dbReference type="EMBL" id="PIW18646.1"/>
    </source>
</evidence>
<dbReference type="PANTHER" id="PTHR43022">
    <property type="entry name" value="PROTEIN SMF"/>
    <property type="match status" value="1"/>
</dbReference>
<dbReference type="SUPFAM" id="SSF47781">
    <property type="entry name" value="RuvA domain 2-like"/>
    <property type="match status" value="1"/>
</dbReference>
<evidence type="ECO:0000259" key="3">
    <source>
        <dbReference type="Pfam" id="PF17782"/>
    </source>
</evidence>
<dbReference type="Pfam" id="PF17782">
    <property type="entry name" value="WHD_DprA"/>
    <property type="match status" value="1"/>
</dbReference>
<protein>
    <submittedName>
        <fullName evidence="4">DNA-protecting protein DprA</fullName>
    </submittedName>
</protein>
<dbReference type="NCBIfam" id="TIGR00732">
    <property type="entry name" value="dprA"/>
    <property type="match status" value="1"/>
</dbReference>
<dbReference type="Gene3D" id="3.40.50.450">
    <property type="match status" value="1"/>
</dbReference>
<dbReference type="EMBL" id="PFFQ01000012">
    <property type="protein sequence ID" value="PIW18646.1"/>
    <property type="molecule type" value="Genomic_DNA"/>
</dbReference>
<dbReference type="InterPro" id="IPR057666">
    <property type="entry name" value="DrpA_SLOG"/>
</dbReference>
<dbReference type="Pfam" id="PF02481">
    <property type="entry name" value="DNA_processg_A"/>
    <property type="match status" value="1"/>
</dbReference>
<dbReference type="AlphaFoldDB" id="A0A2M7G948"/>
<dbReference type="Gene3D" id="1.10.10.10">
    <property type="entry name" value="Winged helix-like DNA-binding domain superfamily/Winged helix DNA-binding domain"/>
    <property type="match status" value="1"/>
</dbReference>
<dbReference type="InterPro" id="IPR041614">
    <property type="entry name" value="DprA_WH"/>
</dbReference>
<name>A0A2M7G948_9BACT</name>
<organism evidence="4 5">
    <name type="scientific">bacterium (Candidatus Blackallbacteria) CG17_big_fil_post_rev_8_21_14_2_50_48_46</name>
    <dbReference type="NCBI Taxonomy" id="2014261"/>
    <lineage>
        <taxon>Bacteria</taxon>
        <taxon>Candidatus Blackallbacteria</taxon>
    </lineage>
</organism>
<reference evidence="4 5" key="1">
    <citation type="submission" date="2017-09" db="EMBL/GenBank/DDBJ databases">
        <title>Depth-based differentiation of microbial function through sediment-hosted aquifers and enrichment of novel symbionts in the deep terrestrial subsurface.</title>
        <authorList>
            <person name="Probst A.J."/>
            <person name="Ladd B."/>
            <person name="Jarett J.K."/>
            <person name="Geller-Mcgrath D.E."/>
            <person name="Sieber C.M."/>
            <person name="Emerson J.B."/>
            <person name="Anantharaman K."/>
            <person name="Thomas B.C."/>
            <person name="Malmstrom R."/>
            <person name="Stieglmeier M."/>
            <person name="Klingl A."/>
            <person name="Woyke T."/>
            <person name="Ryan C.M."/>
            <person name="Banfield J.F."/>
        </authorList>
    </citation>
    <scope>NUCLEOTIDE SEQUENCE [LARGE SCALE GENOMIC DNA]</scope>
    <source>
        <strain evidence="4">CG17_big_fil_post_rev_8_21_14_2_50_48_46</strain>
    </source>
</reference>
<proteinExistence type="inferred from homology"/>
<feature type="domain" description="Smf/DprA SLOG" evidence="2">
    <location>
        <begin position="85"/>
        <end position="294"/>
    </location>
</feature>
<evidence type="ECO:0000259" key="2">
    <source>
        <dbReference type="Pfam" id="PF02481"/>
    </source>
</evidence>
<feature type="domain" description="DprA winged helix" evidence="3">
    <location>
        <begin position="306"/>
        <end position="364"/>
    </location>
</feature>
<dbReference type="PANTHER" id="PTHR43022:SF1">
    <property type="entry name" value="PROTEIN SMF"/>
    <property type="match status" value="1"/>
</dbReference>
<dbReference type="InterPro" id="IPR003488">
    <property type="entry name" value="DprA"/>
</dbReference>
<comment type="caution">
    <text evidence="4">The sequence shown here is derived from an EMBL/GenBank/DDBJ whole genome shotgun (WGS) entry which is preliminary data.</text>
</comment>
<dbReference type="SUPFAM" id="SSF102405">
    <property type="entry name" value="MCP/YpsA-like"/>
    <property type="match status" value="1"/>
</dbReference>
<dbReference type="InterPro" id="IPR010994">
    <property type="entry name" value="RuvA_2-like"/>
</dbReference>
<dbReference type="Proteomes" id="UP000231019">
    <property type="component" value="Unassembled WGS sequence"/>
</dbReference>
<dbReference type="InterPro" id="IPR036388">
    <property type="entry name" value="WH-like_DNA-bd_sf"/>
</dbReference>
<sequence>MDTELTLQEQIYRVGLSACLEIGSRRMRSLLQHLGSAEAVWSASLQTLQTHAGLSPRTAEKVHSHCRQTDPHTLYEKTLEAGYQLCFFESSDYPTWLKTIHDPPFLLYWQGNPETWKSLNPALAIVGTRQATSAGLELTRNFARELAMAGVTIVSGLATGIDTAAHLGALDADGKTVAVLGMGLAQITPAEKRRLAHTIQQNGLVISEFSPAFKATRWSFPLRNRIVSGLSQGLLVVEAAPKSGALITADLAIEQGREVMAVPGPVMAPQSAGPHALIQQGAALVTSVPEICQVMGWEVSLPVLSEAQPEDKGLTNSENEVYLVLSEMPQTIESLTQKIEWPVSKLLTVLTQLEIKGWVQEWPGSRFSRSGQVAHQNP</sequence>
<comment type="similarity">
    <text evidence="1">Belongs to the DprA/Smf family.</text>
</comment>
<evidence type="ECO:0000256" key="1">
    <source>
        <dbReference type="ARBA" id="ARBA00006525"/>
    </source>
</evidence>
<accession>A0A2M7G948</accession>
<evidence type="ECO:0000313" key="5">
    <source>
        <dbReference type="Proteomes" id="UP000231019"/>
    </source>
</evidence>
<gene>
    <name evidence="4" type="primary">dprA</name>
    <name evidence="4" type="ORF">COW36_04960</name>
</gene>